<evidence type="ECO:0000313" key="4">
    <source>
        <dbReference type="Proteomes" id="UP000195521"/>
    </source>
</evidence>
<dbReference type="InterPro" id="IPR019734">
    <property type="entry name" value="TPR_rpt"/>
</dbReference>
<dbReference type="EMBL" id="BDQF01000013">
    <property type="protein sequence ID" value="GAW82152.1"/>
    <property type="molecule type" value="Genomic_DNA"/>
</dbReference>
<dbReference type="InterPro" id="IPR011990">
    <property type="entry name" value="TPR-like_helical_dom_sf"/>
</dbReference>
<dbReference type="RefSeq" id="XP_028544741.1">
    <property type="nucleotide sequence ID" value="XM_028688940.1"/>
</dbReference>
<dbReference type="PANTHER" id="PTHR45641">
    <property type="entry name" value="TETRATRICOPEPTIDE REPEAT PROTEIN (AFU_ORTHOLOGUE AFUA_6G03870)"/>
    <property type="match status" value="1"/>
</dbReference>
<dbReference type="GeneID" id="39748884"/>
<dbReference type="OMA" id="IMCANIQ"/>
<dbReference type="Pfam" id="PF13424">
    <property type="entry name" value="TPR_12"/>
    <property type="match status" value="1"/>
</dbReference>
<dbReference type="Pfam" id="PF13374">
    <property type="entry name" value="TPR_10"/>
    <property type="match status" value="2"/>
</dbReference>
<organism evidence="3 4">
    <name type="scientific">Plasmodium gonderi</name>
    <dbReference type="NCBI Taxonomy" id="77519"/>
    <lineage>
        <taxon>Eukaryota</taxon>
        <taxon>Sar</taxon>
        <taxon>Alveolata</taxon>
        <taxon>Apicomplexa</taxon>
        <taxon>Aconoidasida</taxon>
        <taxon>Haemosporida</taxon>
        <taxon>Plasmodiidae</taxon>
        <taxon>Plasmodium</taxon>
        <taxon>Plasmodium (Plasmodium)</taxon>
    </lineage>
</organism>
<comment type="caution">
    <text evidence="3">The sequence shown here is derived from an EMBL/GenBank/DDBJ whole genome shotgun (WGS) entry which is preliminary data.</text>
</comment>
<name>A0A1Y1JMS8_PLAGO</name>
<keyword evidence="4" id="KW-1185">Reference proteome</keyword>
<reference evidence="4" key="1">
    <citation type="submission" date="2017-04" db="EMBL/GenBank/DDBJ databases">
        <title>Plasmodium gonderi genome.</title>
        <authorList>
            <person name="Arisue N."/>
            <person name="Honma H."/>
            <person name="Kawai S."/>
            <person name="Tougan T."/>
            <person name="Tanabe K."/>
            <person name="Horii T."/>
        </authorList>
    </citation>
    <scope>NUCLEOTIDE SEQUENCE [LARGE SCALE GENOMIC DNA]</scope>
    <source>
        <strain evidence="4">ATCC 30045</strain>
    </source>
</reference>
<evidence type="ECO:0000256" key="1">
    <source>
        <dbReference type="ARBA" id="ARBA00022737"/>
    </source>
</evidence>
<evidence type="ECO:0000256" key="2">
    <source>
        <dbReference type="ARBA" id="ARBA00022803"/>
    </source>
</evidence>
<dbReference type="SUPFAM" id="SSF48452">
    <property type="entry name" value="TPR-like"/>
    <property type="match status" value="1"/>
</dbReference>
<dbReference type="PANTHER" id="PTHR45641:SF19">
    <property type="entry name" value="NEPHROCYSTIN-3"/>
    <property type="match status" value="1"/>
</dbReference>
<keyword evidence="1" id="KW-0677">Repeat</keyword>
<accession>A0A1Y1JMS8</accession>
<sequence length="270" mass="31654">MYVKVLGRLLKKDRFFYDKTFCFVIIRKFSSEEKKIWYSGPKDTYINSGFELRNEDTEKLIELIKESLKLKLMTCSYCSEDIAKHYLELAIMEHKNLLLNDSQNHYLKSYEIYKKIHGELSVMCANIETYLGVLYKDLGDLKKSEEFLQLSLANKKLIIKNNNYIIIDTLNNLGSLYQYKKEYTTSVEYFEECIRTLISSPIELNKNEQIALCYYNLSFSYLALNDPHSAITCLIRSHSVAQSVFGPDHSLTRRIQNLYDRLVRDVSATK</sequence>
<dbReference type="SMART" id="SM00028">
    <property type="entry name" value="TPR"/>
    <property type="match status" value="3"/>
</dbReference>
<dbReference type="Proteomes" id="UP000195521">
    <property type="component" value="Unassembled WGS sequence"/>
</dbReference>
<dbReference type="Gene3D" id="1.25.40.10">
    <property type="entry name" value="Tetratricopeptide repeat domain"/>
    <property type="match status" value="1"/>
</dbReference>
<evidence type="ECO:0000313" key="3">
    <source>
        <dbReference type="EMBL" id="GAW82152.1"/>
    </source>
</evidence>
<proteinExistence type="predicted"/>
<dbReference type="OrthoDB" id="381520at2759"/>
<protein>
    <submittedName>
        <fullName evidence="3">Hsp70 interacting protein</fullName>
    </submittedName>
</protein>
<dbReference type="AlphaFoldDB" id="A0A1Y1JMS8"/>
<gene>
    <name evidence="3" type="ORF">PGO_121440</name>
</gene>
<keyword evidence="2" id="KW-0802">TPR repeat</keyword>